<proteinExistence type="predicted"/>
<dbReference type="PANTHER" id="PTHR10584:SF166">
    <property type="entry name" value="RIBOKINASE"/>
    <property type="match status" value="1"/>
</dbReference>
<evidence type="ECO:0000313" key="5">
    <source>
        <dbReference type="Proteomes" id="UP000230553"/>
    </source>
</evidence>
<keyword evidence="2" id="KW-0418">Kinase</keyword>
<evidence type="ECO:0000313" key="4">
    <source>
        <dbReference type="EMBL" id="PIZ45224.1"/>
    </source>
</evidence>
<dbReference type="Gene3D" id="3.40.1190.20">
    <property type="match status" value="1"/>
</dbReference>
<name>A0A2M7TGK9_9BACT</name>
<dbReference type="Pfam" id="PF00294">
    <property type="entry name" value="PfkB"/>
    <property type="match status" value="1"/>
</dbReference>
<dbReference type="InterPro" id="IPR011611">
    <property type="entry name" value="PfkB_dom"/>
</dbReference>
<comment type="caution">
    <text evidence="4">The sequence shown here is derived from an EMBL/GenBank/DDBJ whole genome shotgun (WGS) entry which is preliminary data.</text>
</comment>
<dbReference type="AlphaFoldDB" id="A0A2M7TGK9"/>
<evidence type="ECO:0000259" key="3">
    <source>
        <dbReference type="Pfam" id="PF00294"/>
    </source>
</evidence>
<dbReference type="InterPro" id="IPR029056">
    <property type="entry name" value="Ribokinase-like"/>
</dbReference>
<keyword evidence="1" id="KW-0808">Transferase</keyword>
<evidence type="ECO:0000256" key="2">
    <source>
        <dbReference type="ARBA" id="ARBA00022777"/>
    </source>
</evidence>
<dbReference type="GO" id="GO:0005829">
    <property type="term" value="C:cytosol"/>
    <property type="evidence" value="ECO:0007669"/>
    <property type="project" value="TreeGrafter"/>
</dbReference>
<reference evidence="5" key="1">
    <citation type="submission" date="2017-09" db="EMBL/GenBank/DDBJ databases">
        <title>Depth-based differentiation of microbial function through sediment-hosted aquifers and enrichment of novel symbionts in the deep terrestrial subsurface.</title>
        <authorList>
            <person name="Probst A.J."/>
            <person name="Ladd B."/>
            <person name="Jarett J.K."/>
            <person name="Geller-Mcgrath D.E."/>
            <person name="Sieber C.M.K."/>
            <person name="Emerson J.B."/>
            <person name="Anantharaman K."/>
            <person name="Thomas B.C."/>
            <person name="Malmstrom R."/>
            <person name="Stieglmeier M."/>
            <person name="Klingl A."/>
            <person name="Woyke T."/>
            <person name="Ryan C.M."/>
            <person name="Banfield J.F."/>
        </authorList>
    </citation>
    <scope>NUCLEOTIDE SEQUENCE [LARGE SCALE GENOMIC DNA]</scope>
</reference>
<protein>
    <recommendedName>
        <fullName evidence="3">Carbohydrate kinase PfkB domain-containing protein</fullName>
    </recommendedName>
</protein>
<feature type="domain" description="Carbohydrate kinase PfkB" evidence="3">
    <location>
        <begin position="50"/>
        <end position="331"/>
    </location>
</feature>
<dbReference type="Proteomes" id="UP000230553">
    <property type="component" value="Unassembled WGS sequence"/>
</dbReference>
<dbReference type="GO" id="GO:0016301">
    <property type="term" value="F:kinase activity"/>
    <property type="evidence" value="ECO:0007669"/>
    <property type="project" value="UniProtKB-KW"/>
</dbReference>
<accession>A0A2M7TGK9</accession>
<evidence type="ECO:0000256" key="1">
    <source>
        <dbReference type="ARBA" id="ARBA00022679"/>
    </source>
</evidence>
<gene>
    <name evidence="4" type="ORF">COY31_00810</name>
</gene>
<dbReference type="PANTHER" id="PTHR10584">
    <property type="entry name" value="SUGAR KINASE"/>
    <property type="match status" value="1"/>
</dbReference>
<sequence>MFDITTIGSATKDVFLLSPDFKILRNDKNLGKKDFPESEAQCFPIGAKIKIERAVFLTGGGSTNAATTFSRQDLETAALVRLGNDENADYILEKIKKEKISPLVIKDKKKGSDYSTILLNSSGERTVLIYYGASSGLSVSEIPFGKMKSKWVYIAPGDIFYGTIEKIFNHFHKSKTLIAFNPSRKFIDLGLKKLKPLLDQTEVLILNLEEGAVLTGIDYKKEKEIFEKLDMVKKRIVVMTNGPKGVVVSDGRNIYRAGVFSGKIVDRLGAGDAFGSGFVAGLIRQIENCKPARPAGGLKIENLPPKAVEYAIRLGSANAASVVGKIGAKEGILTKREFNDKKWGKLKILCHTKK</sequence>
<dbReference type="SUPFAM" id="SSF53613">
    <property type="entry name" value="Ribokinase-like"/>
    <property type="match status" value="1"/>
</dbReference>
<organism evidence="4 5">
    <name type="scientific">Candidatus Wolfebacteria bacterium CG_4_10_14_0_2_um_filter_39_18</name>
    <dbReference type="NCBI Taxonomy" id="1975061"/>
    <lineage>
        <taxon>Bacteria</taxon>
        <taxon>Candidatus Wolfeibacteriota</taxon>
    </lineage>
</organism>
<dbReference type="EMBL" id="PFNM01000015">
    <property type="protein sequence ID" value="PIZ45224.1"/>
    <property type="molecule type" value="Genomic_DNA"/>
</dbReference>